<sequence>MADIRALRAGCRYRVVRAFTDYDQRLHPVGETWEFIETHFLPYEDGLTLHVLLPNLPAVFRLQWRPEAQAAILNHFTTYVEAC</sequence>
<comment type="caution">
    <text evidence="2">The sequence shown here is derived from an EMBL/GenBank/DDBJ whole genome shotgun (WGS) entry which is preliminary data.</text>
</comment>
<protein>
    <submittedName>
        <fullName evidence="2">DUF3601 domain-containing protein</fullName>
    </submittedName>
</protein>
<keyword evidence="3" id="KW-1185">Reference proteome</keyword>
<dbReference type="Proteomes" id="UP000559626">
    <property type="component" value="Unassembled WGS sequence"/>
</dbReference>
<evidence type="ECO:0000313" key="3">
    <source>
        <dbReference type="Proteomes" id="UP000559626"/>
    </source>
</evidence>
<dbReference type="RefSeq" id="WP_169530024.1">
    <property type="nucleotide sequence ID" value="NZ_JABBGH010000001.1"/>
</dbReference>
<accession>A0A7Y0ACB6</accession>
<organism evidence="2 3">
    <name type="scientific">Hymenobacter polaris</name>
    <dbReference type="NCBI Taxonomy" id="2682546"/>
    <lineage>
        <taxon>Bacteria</taxon>
        <taxon>Pseudomonadati</taxon>
        <taxon>Bacteroidota</taxon>
        <taxon>Cytophagia</taxon>
        <taxon>Cytophagales</taxon>
        <taxon>Hymenobacteraceae</taxon>
        <taxon>Hymenobacter</taxon>
    </lineage>
</organism>
<dbReference type="Gene3D" id="2.30.30.350">
    <property type="entry name" value="mobile metagenome of vibrio cholerae. Integron cassette protein vch_cass4"/>
    <property type="match status" value="1"/>
</dbReference>
<reference evidence="2 3" key="1">
    <citation type="submission" date="2020-04" db="EMBL/GenBank/DDBJ databases">
        <title>Hymenobacter polaris sp. nov., isolated from Arctic soil.</title>
        <authorList>
            <person name="Dahal R.H."/>
        </authorList>
    </citation>
    <scope>NUCLEOTIDE SEQUENCE [LARGE SCALE GENOMIC DNA]</scope>
    <source>
        <strain evidence="2 3">RP-2-7</strain>
    </source>
</reference>
<evidence type="ECO:0000313" key="2">
    <source>
        <dbReference type="EMBL" id="NML64744.1"/>
    </source>
</evidence>
<dbReference type="EMBL" id="JABBGH010000001">
    <property type="protein sequence ID" value="NML64744.1"/>
    <property type="molecule type" value="Genomic_DNA"/>
</dbReference>
<feature type="domain" description="DUF3601" evidence="1">
    <location>
        <begin position="9"/>
        <end position="81"/>
    </location>
</feature>
<gene>
    <name evidence="2" type="ORF">HHL22_05945</name>
</gene>
<dbReference type="Pfam" id="PF12208">
    <property type="entry name" value="DUF3601"/>
    <property type="match status" value="1"/>
</dbReference>
<name>A0A7Y0ACB6_9BACT</name>
<proteinExistence type="predicted"/>
<dbReference type="InterPro" id="IPR022020">
    <property type="entry name" value="DUF3601"/>
</dbReference>
<evidence type="ECO:0000259" key="1">
    <source>
        <dbReference type="Pfam" id="PF12208"/>
    </source>
</evidence>
<dbReference type="AlphaFoldDB" id="A0A7Y0ACB6"/>